<reference evidence="3" key="1">
    <citation type="submission" date="2016-10" db="EMBL/GenBank/DDBJ databases">
        <authorList>
            <person name="Varghese N."/>
            <person name="Submissions S."/>
        </authorList>
    </citation>
    <scope>NUCLEOTIDE SEQUENCE [LARGE SCALE GENOMIC DNA]</scope>
    <source>
        <strain evidence="3">DSM 4002</strain>
    </source>
</reference>
<dbReference type="EMBL" id="FOUT01000016">
    <property type="protein sequence ID" value="SFN50779.1"/>
    <property type="molecule type" value="Genomic_DNA"/>
</dbReference>
<keyword evidence="1" id="KW-1133">Transmembrane helix</keyword>
<organism evidence="2 3">
    <name type="scientific">Flavobacterium succinicans</name>
    <dbReference type="NCBI Taxonomy" id="29536"/>
    <lineage>
        <taxon>Bacteria</taxon>
        <taxon>Pseudomonadati</taxon>
        <taxon>Bacteroidota</taxon>
        <taxon>Flavobacteriia</taxon>
        <taxon>Flavobacteriales</taxon>
        <taxon>Flavobacteriaceae</taxon>
        <taxon>Flavobacterium</taxon>
    </lineage>
</organism>
<evidence type="ECO:0008006" key="4">
    <source>
        <dbReference type="Google" id="ProtNLM"/>
    </source>
</evidence>
<feature type="transmembrane region" description="Helical" evidence="1">
    <location>
        <begin position="151"/>
        <end position="168"/>
    </location>
</feature>
<keyword evidence="1" id="KW-0812">Transmembrane</keyword>
<feature type="transmembrane region" description="Helical" evidence="1">
    <location>
        <begin position="184"/>
        <end position="206"/>
    </location>
</feature>
<evidence type="ECO:0000313" key="2">
    <source>
        <dbReference type="EMBL" id="SFN50779.1"/>
    </source>
</evidence>
<sequence>MPFTFSHPAIVLPFIKSRRLSATGLIVGSMCPDFEYFIRMKVQSNISHTFLGLFIFNIPISLLLALLFHQIIKKGLIENLPSFFSSRLDVLKKTDWMDYLRNNFIIVVLSIVIGAISHILWDGFTHQTGYFVSQFPFLLSEIYAIPFYKILQHLSSCVGMATLFFYLYKMPSSNTIHHIVKKRYWVFVLFWTFLIMVIRFCFGLSVVQYGNVVVSLISSSIVGIAISSFWIKKRL</sequence>
<dbReference type="InterPro" id="IPR025238">
    <property type="entry name" value="DUF4184"/>
</dbReference>
<proteinExistence type="predicted"/>
<feature type="transmembrane region" description="Helical" evidence="1">
    <location>
        <begin position="50"/>
        <end position="72"/>
    </location>
</feature>
<keyword evidence="3" id="KW-1185">Reference proteome</keyword>
<dbReference type="AlphaFoldDB" id="A0A1I4ZLD2"/>
<evidence type="ECO:0000256" key="1">
    <source>
        <dbReference type="SAM" id="Phobius"/>
    </source>
</evidence>
<dbReference type="Proteomes" id="UP000182961">
    <property type="component" value="Unassembled WGS sequence"/>
</dbReference>
<dbReference type="eggNOG" id="ENOG502ZRTK">
    <property type="taxonomic scope" value="Bacteria"/>
</dbReference>
<gene>
    <name evidence="2" type="ORF">SAMN05444143_1168</name>
</gene>
<dbReference type="Pfam" id="PF13803">
    <property type="entry name" value="DUF4184"/>
    <property type="match status" value="1"/>
</dbReference>
<keyword evidence="1" id="KW-0472">Membrane</keyword>
<dbReference type="RefSeq" id="WP_024982565.1">
    <property type="nucleotide sequence ID" value="NZ_CBCRUM010000012.1"/>
</dbReference>
<name>A0A1I4ZLD2_9FLAO</name>
<accession>A0A1I4ZLD2</accession>
<feature type="transmembrane region" description="Helical" evidence="1">
    <location>
        <begin position="104"/>
        <end position="121"/>
    </location>
</feature>
<protein>
    <recommendedName>
        <fullName evidence="4">DUF4184 family protein</fullName>
    </recommendedName>
</protein>
<feature type="transmembrane region" description="Helical" evidence="1">
    <location>
        <begin position="212"/>
        <end position="231"/>
    </location>
</feature>
<evidence type="ECO:0000313" key="3">
    <source>
        <dbReference type="Proteomes" id="UP000182961"/>
    </source>
</evidence>